<dbReference type="InterPro" id="IPR021889">
    <property type="entry name" value="DUF3500"/>
</dbReference>
<organism evidence="2">
    <name type="scientific">marine metagenome</name>
    <dbReference type="NCBI Taxonomy" id="408172"/>
    <lineage>
        <taxon>unclassified sequences</taxon>
        <taxon>metagenomes</taxon>
        <taxon>ecological metagenomes</taxon>
    </lineage>
</organism>
<evidence type="ECO:0000256" key="1">
    <source>
        <dbReference type="SAM" id="MobiDB-lite"/>
    </source>
</evidence>
<gene>
    <name evidence="2" type="ORF">METZ01_LOCUS163793</name>
</gene>
<accession>A0A382BBD8</accession>
<proteinExistence type="predicted"/>
<dbReference type="Pfam" id="PF12006">
    <property type="entry name" value="DUF3500"/>
    <property type="match status" value="1"/>
</dbReference>
<name>A0A382BBD8_9ZZZZ</name>
<reference evidence="2" key="1">
    <citation type="submission" date="2018-05" db="EMBL/GenBank/DDBJ databases">
        <authorList>
            <person name="Lanie J.A."/>
            <person name="Ng W.-L."/>
            <person name="Kazmierczak K.M."/>
            <person name="Andrzejewski T.M."/>
            <person name="Davidsen T.M."/>
            <person name="Wayne K.J."/>
            <person name="Tettelin H."/>
            <person name="Glass J.I."/>
            <person name="Rusch D."/>
            <person name="Podicherti R."/>
            <person name="Tsui H.-C.T."/>
            <person name="Winkler M.E."/>
        </authorList>
    </citation>
    <scope>NUCLEOTIDE SEQUENCE</scope>
</reference>
<sequence>MFRNKKNLISQSPGWITLGILSVLLCFSVGDSKQSSKVLQATNLMTTAAQNYLNTLTDTDRQLGTWAVDSDERFDWHFIPRQRNGLPLKNMNPDQRSAAHTLLRNSLSSQGYMKATGVLQLEGILGAVEGRPERRDPEDYYLNIFGTPTNTKPWGWRFEGHHISLNFSVGSDNGSEKLEELSFITPAFFGSNPHLITEGVHSGQKLLGAEEELARELISLLKSNQLESAIFQSQAPEDIITGINRDANLETYQGIPISTLNETEQLPVFLRLLREYVYNAKPNVAEYQMKRIEEAGLENLYFGWAGSTVPGEGHYYRIHGPTILIEYDNVQNNANHVHSVWRDMQHDFGGSKQSGSDLLRKHYDEADHHQTNGENVNGEKKP</sequence>
<evidence type="ECO:0000313" key="2">
    <source>
        <dbReference type="EMBL" id="SVB10939.1"/>
    </source>
</evidence>
<dbReference type="PANTHER" id="PTHR37489:SF1">
    <property type="entry name" value="DUF3500 DOMAIN-CONTAINING PROTEIN"/>
    <property type="match status" value="1"/>
</dbReference>
<dbReference type="PANTHER" id="PTHR37489">
    <property type="entry name" value="DUF3500 DOMAIN-CONTAINING PROTEIN"/>
    <property type="match status" value="1"/>
</dbReference>
<protein>
    <recommendedName>
        <fullName evidence="3">DUF3500 domain-containing protein</fullName>
    </recommendedName>
</protein>
<evidence type="ECO:0008006" key="3">
    <source>
        <dbReference type="Google" id="ProtNLM"/>
    </source>
</evidence>
<dbReference type="EMBL" id="UINC01028980">
    <property type="protein sequence ID" value="SVB10939.1"/>
    <property type="molecule type" value="Genomic_DNA"/>
</dbReference>
<dbReference type="AlphaFoldDB" id="A0A382BBD8"/>
<feature type="compositionally biased region" description="Basic and acidic residues" evidence="1">
    <location>
        <begin position="358"/>
        <end position="382"/>
    </location>
</feature>
<feature type="region of interest" description="Disordered" evidence="1">
    <location>
        <begin position="351"/>
        <end position="382"/>
    </location>
</feature>